<reference evidence="3" key="1">
    <citation type="journal article" date="2019" name="Int. J. Syst. Evol. Microbiol.">
        <title>The Global Catalogue of Microorganisms (GCM) 10K type strain sequencing project: providing services to taxonomists for standard genome sequencing and annotation.</title>
        <authorList>
            <consortium name="The Broad Institute Genomics Platform"/>
            <consortium name="The Broad Institute Genome Sequencing Center for Infectious Disease"/>
            <person name="Wu L."/>
            <person name="Ma J."/>
        </authorList>
    </citation>
    <scope>NUCLEOTIDE SEQUENCE [LARGE SCALE GENOMIC DNA]</scope>
    <source>
        <strain evidence="3">JCM 18531</strain>
    </source>
</reference>
<protein>
    <recommendedName>
        <fullName evidence="1">HNH domain-containing protein</fullName>
    </recommendedName>
</protein>
<name>A0ABP8XUM5_9ACTN</name>
<evidence type="ECO:0000313" key="2">
    <source>
        <dbReference type="EMBL" id="GAA4715161.1"/>
    </source>
</evidence>
<gene>
    <name evidence="2" type="ORF">GCM10023349_38220</name>
</gene>
<organism evidence="2 3">
    <name type="scientific">Nocardioides conyzicola</name>
    <dbReference type="NCBI Taxonomy" id="1651781"/>
    <lineage>
        <taxon>Bacteria</taxon>
        <taxon>Bacillati</taxon>
        <taxon>Actinomycetota</taxon>
        <taxon>Actinomycetes</taxon>
        <taxon>Propionibacteriales</taxon>
        <taxon>Nocardioidaceae</taxon>
        <taxon>Nocardioides</taxon>
    </lineage>
</organism>
<dbReference type="EMBL" id="BAABKM010000003">
    <property type="protein sequence ID" value="GAA4715161.1"/>
    <property type="molecule type" value="Genomic_DNA"/>
</dbReference>
<proteinExistence type="predicted"/>
<evidence type="ECO:0000313" key="3">
    <source>
        <dbReference type="Proteomes" id="UP001499974"/>
    </source>
</evidence>
<dbReference type="InterPro" id="IPR002711">
    <property type="entry name" value="HNH"/>
</dbReference>
<accession>A0ABP8XUM5</accession>
<dbReference type="Pfam" id="PF01844">
    <property type="entry name" value="HNH"/>
    <property type="match status" value="1"/>
</dbReference>
<sequence>MFHGHHWIRWADDGGTDLTNGGLLCPRHHARAHDPIYETTHQPNGKVTFHRRC</sequence>
<feature type="domain" description="HNH" evidence="1">
    <location>
        <begin position="2"/>
        <end position="34"/>
    </location>
</feature>
<dbReference type="Proteomes" id="UP001499974">
    <property type="component" value="Unassembled WGS sequence"/>
</dbReference>
<evidence type="ECO:0000259" key="1">
    <source>
        <dbReference type="Pfam" id="PF01844"/>
    </source>
</evidence>
<keyword evidence="3" id="KW-1185">Reference proteome</keyword>
<comment type="caution">
    <text evidence="2">The sequence shown here is derived from an EMBL/GenBank/DDBJ whole genome shotgun (WGS) entry which is preliminary data.</text>
</comment>